<evidence type="ECO:0008006" key="3">
    <source>
        <dbReference type="Google" id="ProtNLM"/>
    </source>
</evidence>
<keyword evidence="2" id="KW-1185">Reference proteome</keyword>
<comment type="caution">
    <text evidence="1">The sequence shown here is derived from an EMBL/GenBank/DDBJ whole genome shotgun (WGS) entry which is preliminary data.</text>
</comment>
<evidence type="ECO:0000313" key="1">
    <source>
        <dbReference type="EMBL" id="RSM17154.1"/>
    </source>
</evidence>
<dbReference type="InterPro" id="IPR027417">
    <property type="entry name" value="P-loop_NTPase"/>
</dbReference>
<name>A0A428USC0_9HYPO</name>
<dbReference type="CDD" id="cd01983">
    <property type="entry name" value="SIMIBI"/>
    <property type="match status" value="1"/>
</dbReference>
<gene>
    <name evidence="1" type="ORF">CDV31_004047</name>
</gene>
<reference evidence="1 2" key="1">
    <citation type="submission" date="2017-06" db="EMBL/GenBank/DDBJ databases">
        <title>Cmopartive genomic analysis of Ambrosia Fusariam Clade fungi.</title>
        <authorList>
            <person name="Stajich J.E."/>
            <person name="Carrillo J."/>
            <person name="Kijimoto T."/>
            <person name="Eskalen A."/>
            <person name="O'Donnell K."/>
            <person name="Kasson M."/>
        </authorList>
    </citation>
    <scope>NUCLEOTIDE SEQUENCE [LARGE SCALE GENOMIC DNA]</scope>
    <source>
        <strain evidence="1 2">NRRL 20438</strain>
    </source>
</reference>
<dbReference type="AlphaFoldDB" id="A0A428USC0"/>
<proteinExistence type="predicted"/>
<evidence type="ECO:0000313" key="2">
    <source>
        <dbReference type="Proteomes" id="UP000288429"/>
    </source>
</evidence>
<dbReference type="Gene3D" id="3.40.50.300">
    <property type="entry name" value="P-loop containing nucleotide triphosphate hydrolases"/>
    <property type="match status" value="1"/>
</dbReference>
<dbReference type="Proteomes" id="UP000288429">
    <property type="component" value="Unassembled WGS sequence"/>
</dbReference>
<accession>A0A428USC0</accession>
<organism evidence="1 2">
    <name type="scientific">Fusarium ambrosium</name>
    <dbReference type="NCBI Taxonomy" id="131363"/>
    <lineage>
        <taxon>Eukaryota</taxon>
        <taxon>Fungi</taxon>
        <taxon>Dikarya</taxon>
        <taxon>Ascomycota</taxon>
        <taxon>Pezizomycotina</taxon>
        <taxon>Sordariomycetes</taxon>
        <taxon>Hypocreomycetidae</taxon>
        <taxon>Hypocreales</taxon>
        <taxon>Nectriaceae</taxon>
        <taxon>Fusarium</taxon>
        <taxon>Fusarium solani species complex</taxon>
    </lineage>
</organism>
<dbReference type="SUPFAM" id="SSF52540">
    <property type="entry name" value="P-loop containing nucleoside triphosphate hydrolases"/>
    <property type="match status" value="1"/>
</dbReference>
<sequence length="451" mass="50595">MSTPVQNLPAQVGAGLPQAITPGQQANYSTGFLPAFDFEVVESSESAEPDHARVLTGTKHDSTNVAVSPEQDAPRVQEEVPRSWKWALNKLTKLVTETKGAATTEVVKFVMKHLAGTKLIFVVGKAGTGKTTILAELTGLPGLEPEWLTFLCPGTKEYHVCPAIIDDEQYLFIDTAGFGDPYRDDVDIFRNTVSCLVAFGSFIQVVGVLFVIGNPGTRLDQQDTRTLRWLQCFCGPAFFRNITFVTSFWDSYNDESFEQAYARMKSLEEDEVLCQVLRPSSTEKRYHGAYLYHHGVAGGKLTPDSYPGLSVNRKKAERREELCNLIRLRYAELKYKPVKLQFMTEVENKVSFLDTEAAKVLRAPAVGVAIRVVDGKCVIEAEKKTEETPPLHFEEVPEEKPTSWSETIYEWYDVVVRVTKYFQEARAQHVWAIASAWQSIRDWWSGSSKAS</sequence>
<dbReference type="EMBL" id="NIZV01000037">
    <property type="protein sequence ID" value="RSM17154.1"/>
    <property type="molecule type" value="Genomic_DNA"/>
</dbReference>
<protein>
    <recommendedName>
        <fullName evidence="3">G domain-containing protein</fullName>
    </recommendedName>
</protein>